<proteinExistence type="predicted"/>
<evidence type="ECO:0000313" key="2">
    <source>
        <dbReference type="Proteomes" id="UP000234681"/>
    </source>
</evidence>
<organism evidence="1 2">
    <name type="scientific">Rattus norvegicus</name>
    <name type="common">Rat</name>
    <dbReference type="NCBI Taxonomy" id="10116"/>
    <lineage>
        <taxon>Eukaryota</taxon>
        <taxon>Metazoa</taxon>
        <taxon>Chordata</taxon>
        <taxon>Craniata</taxon>
        <taxon>Vertebrata</taxon>
        <taxon>Euteleostomi</taxon>
        <taxon>Mammalia</taxon>
        <taxon>Eutheria</taxon>
        <taxon>Euarchontoglires</taxon>
        <taxon>Glires</taxon>
        <taxon>Rodentia</taxon>
        <taxon>Myomorpha</taxon>
        <taxon>Muroidea</taxon>
        <taxon>Muridae</taxon>
        <taxon>Murinae</taxon>
        <taxon>Rattus</taxon>
    </lineage>
</organism>
<reference evidence="1 2" key="1">
    <citation type="submission" date="2005-09" db="EMBL/GenBank/DDBJ databases">
        <authorList>
            <person name="Mural R.J."/>
            <person name="Li P.W."/>
            <person name="Adams M.D."/>
            <person name="Amanatides P.G."/>
            <person name="Baden-Tillson H."/>
            <person name="Barnstead M."/>
            <person name="Chin S.H."/>
            <person name="Dew I."/>
            <person name="Evans C.A."/>
            <person name="Ferriera S."/>
            <person name="Flanigan M."/>
            <person name="Fosler C."/>
            <person name="Glodek A."/>
            <person name="Gu Z."/>
            <person name="Holt R.A."/>
            <person name="Jennings D."/>
            <person name="Kraft C.L."/>
            <person name="Lu F."/>
            <person name="Nguyen T."/>
            <person name="Nusskern D.R."/>
            <person name="Pfannkoch C.M."/>
            <person name="Sitter C."/>
            <person name="Sutton G.G."/>
            <person name="Venter J.C."/>
            <person name="Wang Z."/>
            <person name="Woodage T."/>
            <person name="Zheng X.H."/>
            <person name="Zhong F."/>
        </authorList>
    </citation>
    <scope>NUCLEOTIDE SEQUENCE [LARGE SCALE GENOMIC DNA]</scope>
    <source>
        <strain>BN</strain>
        <strain evidence="2">Sprague-Dawley</strain>
    </source>
</reference>
<protein>
    <submittedName>
        <fullName evidence="1">RCG62653</fullName>
    </submittedName>
</protein>
<feature type="non-terminal residue" evidence="1">
    <location>
        <position position="93"/>
    </location>
</feature>
<gene>
    <name evidence="1" type="ORF">rCG_62653</name>
</gene>
<dbReference type="EMBL" id="CH473976">
    <property type="protein sequence ID" value="EDM00693.1"/>
    <property type="molecule type" value="Genomic_DNA"/>
</dbReference>
<dbReference type="Proteomes" id="UP000234681">
    <property type="component" value="Chromosome 2"/>
</dbReference>
<dbReference type="AlphaFoldDB" id="A6J696"/>
<sequence>MVSSDQSPSRFLPAPSEVSWSRLWPQRKACMEQMALKEVGGHPGEWLFSDTNTTEHLREGCNLNTLLRPIRGRAQTLGRSCSLPGCSVPRKSL</sequence>
<accession>A6J696</accession>
<name>A6J696_RAT</name>
<evidence type="ECO:0000313" key="1">
    <source>
        <dbReference type="EMBL" id="EDM00693.1"/>
    </source>
</evidence>